<dbReference type="OrthoDB" id="2288126at2759"/>
<dbReference type="OMA" id="VWQNTIT"/>
<keyword evidence="2" id="KW-1185">Reference proteome</keyword>
<dbReference type="VEuPathDB" id="FungiDB:HMPREF1544_12357"/>
<evidence type="ECO:0000313" key="2">
    <source>
        <dbReference type="Proteomes" id="UP000014254"/>
    </source>
</evidence>
<proteinExistence type="predicted"/>
<organism evidence="1 2">
    <name type="scientific">Mucor circinelloides f. circinelloides (strain 1006PhL)</name>
    <name type="common">Mucormycosis agent</name>
    <name type="synonym">Calyptromyces circinelloides</name>
    <dbReference type="NCBI Taxonomy" id="1220926"/>
    <lineage>
        <taxon>Eukaryota</taxon>
        <taxon>Fungi</taxon>
        <taxon>Fungi incertae sedis</taxon>
        <taxon>Mucoromycota</taxon>
        <taxon>Mucoromycotina</taxon>
        <taxon>Mucoromycetes</taxon>
        <taxon>Mucorales</taxon>
        <taxon>Mucorineae</taxon>
        <taxon>Mucoraceae</taxon>
        <taxon>Mucor</taxon>
    </lineage>
</organism>
<sequence>IHLSPMCAVCSAYVNSCDHFLFSCAPKALVWQNTITEFLWPTVSIQDIKHSLLSLDFYTIRYSQKPRAPSHVVVFITLANIWKAHYRWVFNQQTVLPSSILSSIRLDIQKMTDEDQVHSQL</sequence>
<protein>
    <recommendedName>
        <fullName evidence="3">Reverse transcriptase zinc-binding domain-containing protein</fullName>
    </recommendedName>
</protein>
<evidence type="ECO:0008006" key="3">
    <source>
        <dbReference type="Google" id="ProtNLM"/>
    </source>
</evidence>
<name>S2ITL7_MUCC1</name>
<accession>S2ITL7</accession>
<gene>
    <name evidence="1" type="ORF">HMPREF1544_12357</name>
</gene>
<dbReference type="EMBL" id="KE124277">
    <property type="protein sequence ID" value="EPB80951.1"/>
    <property type="molecule type" value="Genomic_DNA"/>
</dbReference>
<dbReference type="AlphaFoldDB" id="S2ITL7"/>
<dbReference type="Proteomes" id="UP000014254">
    <property type="component" value="Unassembled WGS sequence"/>
</dbReference>
<feature type="non-terminal residue" evidence="1">
    <location>
        <position position="1"/>
    </location>
</feature>
<evidence type="ECO:0000313" key="1">
    <source>
        <dbReference type="EMBL" id="EPB80951.1"/>
    </source>
</evidence>
<dbReference type="InParanoid" id="S2ITL7"/>
<reference evidence="2" key="1">
    <citation type="submission" date="2013-05" db="EMBL/GenBank/DDBJ databases">
        <title>The Genome sequence of Mucor circinelloides f. circinelloides 1006PhL.</title>
        <authorList>
            <consortium name="The Broad Institute Genomics Platform"/>
            <person name="Cuomo C."/>
            <person name="Earl A."/>
            <person name="Findley K."/>
            <person name="Lee S.C."/>
            <person name="Walker B."/>
            <person name="Young S."/>
            <person name="Zeng Q."/>
            <person name="Gargeya S."/>
            <person name="Fitzgerald M."/>
            <person name="Haas B."/>
            <person name="Abouelleil A."/>
            <person name="Allen A.W."/>
            <person name="Alvarado L."/>
            <person name="Arachchi H.M."/>
            <person name="Berlin A.M."/>
            <person name="Chapman S.B."/>
            <person name="Gainer-Dewar J."/>
            <person name="Goldberg J."/>
            <person name="Griggs A."/>
            <person name="Gujja S."/>
            <person name="Hansen M."/>
            <person name="Howarth C."/>
            <person name="Imamovic A."/>
            <person name="Ireland A."/>
            <person name="Larimer J."/>
            <person name="McCowan C."/>
            <person name="Murphy C."/>
            <person name="Pearson M."/>
            <person name="Poon T.W."/>
            <person name="Priest M."/>
            <person name="Roberts A."/>
            <person name="Saif S."/>
            <person name="Shea T."/>
            <person name="Sisk P."/>
            <person name="Sykes S."/>
            <person name="Wortman J."/>
            <person name="Nusbaum C."/>
            <person name="Birren B."/>
        </authorList>
    </citation>
    <scope>NUCLEOTIDE SEQUENCE [LARGE SCALE GENOMIC DNA]</scope>
    <source>
        <strain evidence="2">1006PhL</strain>
    </source>
</reference>